<dbReference type="Proteomes" id="UP000184512">
    <property type="component" value="Unassembled WGS sequence"/>
</dbReference>
<evidence type="ECO:0000313" key="4">
    <source>
        <dbReference type="EMBL" id="SHJ22201.1"/>
    </source>
</evidence>
<evidence type="ECO:0000256" key="1">
    <source>
        <dbReference type="ARBA" id="ARBA00023125"/>
    </source>
</evidence>
<dbReference type="GO" id="GO:0003677">
    <property type="term" value="F:DNA binding"/>
    <property type="evidence" value="ECO:0007669"/>
    <property type="project" value="UniProtKB-UniRule"/>
</dbReference>
<protein>
    <submittedName>
        <fullName evidence="4">Transcriptional regulator, TetR family</fullName>
    </submittedName>
</protein>
<evidence type="ECO:0000313" key="5">
    <source>
        <dbReference type="Proteomes" id="UP000184512"/>
    </source>
</evidence>
<feature type="domain" description="HTH tetR-type" evidence="3">
    <location>
        <begin position="1"/>
        <end position="60"/>
    </location>
</feature>
<proteinExistence type="predicted"/>
<dbReference type="InterPro" id="IPR009057">
    <property type="entry name" value="Homeodomain-like_sf"/>
</dbReference>
<dbReference type="EMBL" id="FQZG01000033">
    <property type="protein sequence ID" value="SHJ22201.1"/>
    <property type="molecule type" value="Genomic_DNA"/>
</dbReference>
<evidence type="ECO:0000256" key="2">
    <source>
        <dbReference type="PROSITE-ProRule" id="PRU00335"/>
    </source>
</evidence>
<dbReference type="InterPro" id="IPR001647">
    <property type="entry name" value="HTH_TetR"/>
</dbReference>
<evidence type="ECO:0000259" key="3">
    <source>
        <dbReference type="PROSITE" id="PS50977"/>
    </source>
</evidence>
<keyword evidence="1 2" id="KW-0238">DNA-binding</keyword>
<dbReference type="STRING" id="1123357.SAMN02745244_01983"/>
<dbReference type="AlphaFoldDB" id="A0A1M6HJ28"/>
<feature type="DNA-binding region" description="H-T-H motif" evidence="2">
    <location>
        <begin position="23"/>
        <end position="42"/>
    </location>
</feature>
<dbReference type="Gene3D" id="1.10.357.10">
    <property type="entry name" value="Tetracycline Repressor, domain 2"/>
    <property type="match status" value="1"/>
</dbReference>
<keyword evidence="5" id="KW-1185">Reference proteome</keyword>
<accession>A0A1M6HJ28</accession>
<name>A0A1M6HJ28_9ACTN</name>
<dbReference type="SUPFAM" id="SSF46689">
    <property type="entry name" value="Homeodomain-like"/>
    <property type="match status" value="1"/>
</dbReference>
<dbReference type="Pfam" id="PF00440">
    <property type="entry name" value="TetR_N"/>
    <property type="match status" value="1"/>
</dbReference>
<sequence>MRVSQIIAAASRIIGQHGYNAMTLQEVADEVGMSLPGMLHYVHNKEGLLRLIIEQGYDRRFDPEDYIASGDPGATHPDGASLPGYFRFLIANNAKDPHLIRLFMQLGVEASALEHPMHAYFSMRPDNAWGLYMQTKWRVPPSTGGFHQLRPLVEMTLAAMDGLQIRSFREPPIDLVTEWARFEAVLFPSPLWDDYR</sequence>
<dbReference type="PROSITE" id="PS50977">
    <property type="entry name" value="HTH_TETR_2"/>
    <property type="match status" value="1"/>
</dbReference>
<organism evidence="4 5">
    <name type="scientific">Tessaracoccus bendigoensis DSM 12906</name>
    <dbReference type="NCBI Taxonomy" id="1123357"/>
    <lineage>
        <taxon>Bacteria</taxon>
        <taxon>Bacillati</taxon>
        <taxon>Actinomycetota</taxon>
        <taxon>Actinomycetes</taxon>
        <taxon>Propionibacteriales</taxon>
        <taxon>Propionibacteriaceae</taxon>
        <taxon>Tessaracoccus</taxon>
    </lineage>
</organism>
<reference evidence="4 5" key="1">
    <citation type="submission" date="2016-11" db="EMBL/GenBank/DDBJ databases">
        <authorList>
            <person name="Jaros S."/>
            <person name="Januszkiewicz K."/>
            <person name="Wedrychowicz H."/>
        </authorList>
    </citation>
    <scope>NUCLEOTIDE SEQUENCE [LARGE SCALE GENOMIC DNA]</scope>
    <source>
        <strain evidence="4 5">DSM 12906</strain>
    </source>
</reference>
<gene>
    <name evidence="4" type="ORF">SAMN02745244_01983</name>
</gene>